<dbReference type="InterPro" id="IPR005828">
    <property type="entry name" value="MFS_sugar_transport-like"/>
</dbReference>
<dbReference type="PANTHER" id="PTHR24064">
    <property type="entry name" value="SOLUTE CARRIER FAMILY 22 MEMBER"/>
    <property type="match status" value="1"/>
</dbReference>
<dbReference type="PROSITE" id="PS50850">
    <property type="entry name" value="MFS"/>
    <property type="match status" value="1"/>
</dbReference>
<feature type="transmembrane region" description="Helical" evidence="5">
    <location>
        <begin position="392"/>
        <end position="416"/>
    </location>
</feature>
<name>A0A6A7BIB4_9PLEO</name>
<evidence type="ECO:0000256" key="3">
    <source>
        <dbReference type="ARBA" id="ARBA00022989"/>
    </source>
</evidence>
<proteinExistence type="predicted"/>
<feature type="transmembrane region" description="Helical" evidence="5">
    <location>
        <begin position="159"/>
        <end position="181"/>
    </location>
</feature>
<feature type="transmembrane region" description="Helical" evidence="5">
    <location>
        <begin position="529"/>
        <end position="552"/>
    </location>
</feature>
<accession>A0A6A7BIB4</accession>
<sequence>MGLRNWVTRPIKGHHVGVEDLTAGGSGIPESRRRRWTLQTIDQAPFQFWVVIVAGIGFLTDAFGLFALNVVTPMLGYVYWPNNLSGGVPSVPSEVKTAMMCSTLAGTMVGQIGFGLAADILGRRKMYGLELVIIIVGTMLLLMSSNGEKSSMAIGGWLITWRAIMGIGIGADYPLSAVITAEFAPRKHRARMLSWVFFAQPVGQLLANVLSLAAVEGYKPWIERNAQACGPDDVECFRAIDRLWRLVVGIGIIPAVIALVFRFTIPESPRYTLDILQNTQSTLEDTANYFGAPELNPEHGLVEMLHAPANPEIQVNASRRSSTCSEIRPGEVVDCDSDSEHRQSDVNLRPHISQPQYLPGDPNFVPPLASLADAKNFFITEGNWQYLIGTSLAWLFLDFAFYGLGLSSPQIVSHIWADPDTKNPQSVFNTLRDNSLHTLVMVSIGTVTGGLLMIKIVKYVSPKVIQFWGFLVLFVLFIVTGSAWADLLNTSRSGLIVLYVLSHIAFNLGPNVTTFIIPAEIFPTRYRCTCHGIAAASGKLGSWVVQIFLAYAFQSNTVEGQFNWERKNFGHVLQVMSAFMVAGAVTTWFLVPETRDHDNKSRTLEVLACGKKVIDELNRQRRREEDED</sequence>
<protein>
    <submittedName>
        <fullName evidence="7">MFS general substrate transporter</fullName>
    </submittedName>
</protein>
<evidence type="ECO:0000313" key="8">
    <source>
        <dbReference type="Proteomes" id="UP000799423"/>
    </source>
</evidence>
<evidence type="ECO:0000259" key="6">
    <source>
        <dbReference type="PROSITE" id="PS50850"/>
    </source>
</evidence>
<dbReference type="InterPro" id="IPR036259">
    <property type="entry name" value="MFS_trans_sf"/>
</dbReference>
<keyword evidence="8" id="KW-1185">Reference proteome</keyword>
<dbReference type="Gene3D" id="1.20.1250.20">
    <property type="entry name" value="MFS general substrate transporter like domains"/>
    <property type="match status" value="2"/>
</dbReference>
<dbReference type="Pfam" id="PF00083">
    <property type="entry name" value="Sugar_tr"/>
    <property type="match status" value="2"/>
</dbReference>
<feature type="transmembrane region" description="Helical" evidence="5">
    <location>
        <begin position="48"/>
        <end position="77"/>
    </location>
</feature>
<feature type="transmembrane region" description="Helical" evidence="5">
    <location>
        <begin position="129"/>
        <end position="147"/>
    </location>
</feature>
<dbReference type="AlphaFoldDB" id="A0A6A7BIB4"/>
<keyword evidence="3 5" id="KW-1133">Transmembrane helix</keyword>
<evidence type="ECO:0000256" key="1">
    <source>
        <dbReference type="ARBA" id="ARBA00004141"/>
    </source>
</evidence>
<feature type="transmembrane region" description="Helical" evidence="5">
    <location>
        <begin position="193"/>
        <end position="215"/>
    </location>
</feature>
<dbReference type="PROSITE" id="PS00217">
    <property type="entry name" value="SUGAR_TRANSPORT_2"/>
    <property type="match status" value="1"/>
</dbReference>
<evidence type="ECO:0000256" key="2">
    <source>
        <dbReference type="ARBA" id="ARBA00022692"/>
    </source>
</evidence>
<feature type="transmembrane region" description="Helical" evidence="5">
    <location>
        <begin position="464"/>
        <end position="484"/>
    </location>
</feature>
<dbReference type="InterPro" id="IPR020846">
    <property type="entry name" value="MFS_dom"/>
</dbReference>
<comment type="subcellular location">
    <subcellularLocation>
        <location evidence="1">Membrane</location>
        <topology evidence="1">Multi-pass membrane protein</topology>
    </subcellularLocation>
</comment>
<keyword evidence="4 5" id="KW-0472">Membrane</keyword>
<dbReference type="InterPro" id="IPR005829">
    <property type="entry name" value="Sugar_transporter_CS"/>
</dbReference>
<feature type="transmembrane region" description="Helical" evidence="5">
    <location>
        <begin position="436"/>
        <end position="457"/>
    </location>
</feature>
<dbReference type="GO" id="GO:0016020">
    <property type="term" value="C:membrane"/>
    <property type="evidence" value="ECO:0007669"/>
    <property type="project" value="UniProtKB-SubCell"/>
</dbReference>
<evidence type="ECO:0000313" key="7">
    <source>
        <dbReference type="EMBL" id="KAF2854487.1"/>
    </source>
</evidence>
<dbReference type="Proteomes" id="UP000799423">
    <property type="component" value="Unassembled WGS sequence"/>
</dbReference>
<evidence type="ECO:0000256" key="4">
    <source>
        <dbReference type="ARBA" id="ARBA00023136"/>
    </source>
</evidence>
<dbReference type="SUPFAM" id="SSF103473">
    <property type="entry name" value="MFS general substrate transporter"/>
    <property type="match status" value="1"/>
</dbReference>
<dbReference type="GO" id="GO:0022857">
    <property type="term" value="F:transmembrane transporter activity"/>
    <property type="evidence" value="ECO:0007669"/>
    <property type="project" value="InterPro"/>
</dbReference>
<reference evidence="7" key="1">
    <citation type="submission" date="2020-01" db="EMBL/GenBank/DDBJ databases">
        <authorList>
            <consortium name="DOE Joint Genome Institute"/>
            <person name="Haridas S."/>
            <person name="Albert R."/>
            <person name="Binder M."/>
            <person name="Bloem J."/>
            <person name="Labutti K."/>
            <person name="Salamov A."/>
            <person name="Andreopoulos B."/>
            <person name="Baker S.E."/>
            <person name="Barry K."/>
            <person name="Bills G."/>
            <person name="Bluhm B.H."/>
            <person name="Cannon C."/>
            <person name="Castanera R."/>
            <person name="Culley D.E."/>
            <person name="Daum C."/>
            <person name="Ezra D."/>
            <person name="Gonzalez J.B."/>
            <person name="Henrissat B."/>
            <person name="Kuo A."/>
            <person name="Liang C."/>
            <person name="Lipzen A."/>
            <person name="Lutzoni F."/>
            <person name="Magnuson J."/>
            <person name="Mondo S."/>
            <person name="Nolan M."/>
            <person name="Ohm R."/>
            <person name="Pangilinan J."/>
            <person name="Park H.-J."/>
            <person name="Ramirez L."/>
            <person name="Alfaro M."/>
            <person name="Sun H."/>
            <person name="Tritt A."/>
            <person name="Yoshinaga Y."/>
            <person name="Zwiers L.-H."/>
            <person name="Turgeon B.G."/>
            <person name="Goodwin S.B."/>
            <person name="Spatafora J.W."/>
            <person name="Crous P.W."/>
            <person name="Grigoriev I.V."/>
        </authorList>
    </citation>
    <scope>NUCLEOTIDE SEQUENCE</scope>
    <source>
        <strain evidence="7">IPT5</strain>
    </source>
</reference>
<organism evidence="7 8">
    <name type="scientific">Plenodomus tracheiphilus IPT5</name>
    <dbReference type="NCBI Taxonomy" id="1408161"/>
    <lineage>
        <taxon>Eukaryota</taxon>
        <taxon>Fungi</taxon>
        <taxon>Dikarya</taxon>
        <taxon>Ascomycota</taxon>
        <taxon>Pezizomycotina</taxon>
        <taxon>Dothideomycetes</taxon>
        <taxon>Pleosporomycetidae</taxon>
        <taxon>Pleosporales</taxon>
        <taxon>Pleosporineae</taxon>
        <taxon>Leptosphaeriaceae</taxon>
        <taxon>Plenodomus</taxon>
    </lineage>
</organism>
<feature type="domain" description="Major facilitator superfamily (MFS) profile" evidence="6">
    <location>
        <begin position="50"/>
        <end position="595"/>
    </location>
</feature>
<feature type="transmembrane region" description="Helical" evidence="5">
    <location>
        <begin position="97"/>
        <end position="117"/>
    </location>
</feature>
<dbReference type="EMBL" id="MU006292">
    <property type="protein sequence ID" value="KAF2854487.1"/>
    <property type="molecule type" value="Genomic_DNA"/>
</dbReference>
<gene>
    <name evidence="7" type="ORF">T440DRAFT_234507</name>
</gene>
<feature type="transmembrane region" description="Helical" evidence="5">
    <location>
        <begin position="243"/>
        <end position="261"/>
    </location>
</feature>
<evidence type="ECO:0000256" key="5">
    <source>
        <dbReference type="SAM" id="Phobius"/>
    </source>
</evidence>
<feature type="transmembrane region" description="Helical" evidence="5">
    <location>
        <begin position="496"/>
        <end position="517"/>
    </location>
</feature>
<feature type="transmembrane region" description="Helical" evidence="5">
    <location>
        <begin position="572"/>
        <end position="591"/>
    </location>
</feature>
<dbReference type="OrthoDB" id="433512at2759"/>
<keyword evidence="2 5" id="KW-0812">Transmembrane</keyword>